<gene>
    <name evidence="1" type="ORF">KF715C_pA2880</name>
</gene>
<geneLocation type="plasmid" evidence="2">
    <name>pkf715a dna</name>
</geneLocation>
<sequence length="170" mass="18828">MIHFSYCLDAEGNLIKLELGKFPDALIPGAVSISATAAELEHPFPWTKTVADAINEIRFVPRPHLVGTPAQLISETRRLPESPFVFVPPSTDYAEDSQIMDMILLYDELPLASDGREEIVSALRGVGVQQIPFIPRFVQELHLGGASQPTHYVLPGWISNMKVYRKAAFA</sequence>
<organism evidence="1 2">
    <name type="scientific">Pseudomonas putida</name>
    <name type="common">Arthrobacter siderocapsulatus</name>
    <dbReference type="NCBI Taxonomy" id="303"/>
    <lineage>
        <taxon>Bacteria</taxon>
        <taxon>Pseudomonadati</taxon>
        <taxon>Pseudomonadota</taxon>
        <taxon>Gammaproteobacteria</taxon>
        <taxon>Pseudomonadales</taxon>
        <taxon>Pseudomonadaceae</taxon>
        <taxon>Pseudomonas</taxon>
    </lineage>
</organism>
<protein>
    <submittedName>
        <fullName evidence="1">Uncharacterized protein</fullName>
    </submittedName>
</protein>
<keyword evidence="1" id="KW-0614">Plasmid</keyword>
<evidence type="ECO:0000313" key="1">
    <source>
        <dbReference type="EMBL" id="BAW26793.1"/>
    </source>
</evidence>
<dbReference type="Proteomes" id="UP000218731">
    <property type="component" value="Plasmid pKF715A"/>
</dbReference>
<dbReference type="EMBL" id="AP015030">
    <property type="protein sequence ID" value="BAW26793.1"/>
    <property type="molecule type" value="Genomic_DNA"/>
</dbReference>
<accession>A0A1L7NN01</accession>
<reference evidence="1 2" key="1">
    <citation type="submission" date="2015-11" db="EMBL/GenBank/DDBJ databases">
        <title>Complete genome sequencing of a biphenyl-degrading bacterium, Pseudomonas putida KF715 (=NBRC110667).</title>
        <authorList>
            <person name="Suenaga H."/>
            <person name="Fujihara N."/>
            <person name="Watanabe T."/>
            <person name="Hirose J."/>
            <person name="Kimura N."/>
            <person name="Yamazoe A."/>
            <person name="Hosoyama A."/>
            <person name="Shimodaira J."/>
            <person name="Furukawa K."/>
        </authorList>
    </citation>
    <scope>NUCLEOTIDE SEQUENCE [LARGE SCALE GENOMIC DNA]</scope>
    <source>
        <strain evidence="1 2">KF715</strain>
        <plasmid evidence="2">Plasmid pkf715a dna</plasmid>
    </source>
</reference>
<evidence type="ECO:0000313" key="2">
    <source>
        <dbReference type="Proteomes" id="UP000218731"/>
    </source>
</evidence>
<dbReference type="RefSeq" id="WP_042919970.1">
    <property type="nucleotide sequence ID" value="NZ_AP015030.1"/>
</dbReference>
<proteinExistence type="predicted"/>
<name>A0A1L7NN01_PSEPU</name>
<dbReference type="AlphaFoldDB" id="A0A1L7NN01"/>